<comment type="subcellular location">
    <subcellularLocation>
        <location evidence="1">Membrane</location>
        <topology evidence="1">Multi-pass membrane protein</topology>
    </subcellularLocation>
</comment>
<dbReference type="PANTHER" id="PTHR10165:SF35">
    <property type="entry name" value="RE23632P"/>
    <property type="match status" value="1"/>
</dbReference>
<name>A0AAV9IJ19_9RHOD</name>
<evidence type="ECO:0000256" key="4">
    <source>
        <dbReference type="ARBA" id="ARBA00022989"/>
    </source>
</evidence>
<comment type="caution">
    <text evidence="8">The sequence shown here is derived from an EMBL/GenBank/DDBJ whole genome shotgun (WGS) entry which is preliminary data.</text>
</comment>
<evidence type="ECO:0000256" key="5">
    <source>
        <dbReference type="ARBA" id="ARBA00023136"/>
    </source>
</evidence>
<evidence type="ECO:0000256" key="6">
    <source>
        <dbReference type="SAM" id="Phobius"/>
    </source>
</evidence>
<accession>A0AAV9IJ19</accession>
<keyword evidence="3 6" id="KW-0812">Transmembrane</keyword>
<dbReference type="Gene3D" id="1.20.144.10">
    <property type="entry name" value="Phosphatidic acid phosphatase type 2/haloperoxidase"/>
    <property type="match status" value="1"/>
</dbReference>
<dbReference type="GO" id="GO:0008195">
    <property type="term" value="F:phosphatidate phosphatase activity"/>
    <property type="evidence" value="ECO:0007669"/>
    <property type="project" value="TreeGrafter"/>
</dbReference>
<keyword evidence="4 6" id="KW-1133">Transmembrane helix</keyword>
<feature type="transmembrane region" description="Helical" evidence="6">
    <location>
        <begin position="229"/>
        <end position="247"/>
    </location>
</feature>
<evidence type="ECO:0000259" key="7">
    <source>
        <dbReference type="SMART" id="SM00014"/>
    </source>
</evidence>
<reference evidence="8 9" key="1">
    <citation type="submission" date="2022-07" db="EMBL/GenBank/DDBJ databases">
        <title>Genome-wide signatures of adaptation to extreme environments.</title>
        <authorList>
            <person name="Cho C.H."/>
            <person name="Yoon H.S."/>
        </authorList>
    </citation>
    <scope>NUCLEOTIDE SEQUENCE [LARGE SCALE GENOMIC DNA]</scope>
    <source>
        <strain evidence="8 9">108.79 E11</strain>
    </source>
</reference>
<dbReference type="InterPro" id="IPR036938">
    <property type="entry name" value="PAP2/HPO_sf"/>
</dbReference>
<keyword evidence="5 6" id="KW-0472">Membrane</keyword>
<keyword evidence="9" id="KW-1185">Reference proteome</keyword>
<protein>
    <recommendedName>
        <fullName evidence="7">Phosphatidic acid phosphatase type 2/haloperoxidase domain-containing protein</fullName>
    </recommendedName>
</protein>
<dbReference type="SMART" id="SM00014">
    <property type="entry name" value="acidPPc"/>
    <property type="match status" value="1"/>
</dbReference>
<evidence type="ECO:0000313" key="9">
    <source>
        <dbReference type="Proteomes" id="UP001300502"/>
    </source>
</evidence>
<feature type="transmembrane region" description="Helical" evidence="6">
    <location>
        <begin position="199"/>
        <end position="217"/>
    </location>
</feature>
<feature type="transmembrane region" description="Helical" evidence="6">
    <location>
        <begin position="57"/>
        <end position="78"/>
    </location>
</feature>
<dbReference type="GO" id="GO:0016020">
    <property type="term" value="C:membrane"/>
    <property type="evidence" value="ECO:0007669"/>
    <property type="project" value="UniProtKB-SubCell"/>
</dbReference>
<dbReference type="EMBL" id="JANCYU010000049">
    <property type="protein sequence ID" value="KAK4527248.1"/>
    <property type="molecule type" value="Genomic_DNA"/>
</dbReference>
<dbReference type="AlphaFoldDB" id="A0AAV9IJ19"/>
<dbReference type="GO" id="GO:0006644">
    <property type="term" value="P:phospholipid metabolic process"/>
    <property type="evidence" value="ECO:0007669"/>
    <property type="project" value="InterPro"/>
</dbReference>
<comment type="similarity">
    <text evidence="2">Belongs to the PA-phosphatase related phosphoesterase family.</text>
</comment>
<evidence type="ECO:0000256" key="2">
    <source>
        <dbReference type="ARBA" id="ARBA00008816"/>
    </source>
</evidence>
<dbReference type="PANTHER" id="PTHR10165">
    <property type="entry name" value="LIPID PHOSPHATE PHOSPHATASE"/>
    <property type="match status" value="1"/>
</dbReference>
<dbReference type="InterPro" id="IPR000326">
    <property type="entry name" value="PAP2/HPO"/>
</dbReference>
<organism evidence="8 9">
    <name type="scientific">Galdieria yellowstonensis</name>
    <dbReference type="NCBI Taxonomy" id="3028027"/>
    <lineage>
        <taxon>Eukaryota</taxon>
        <taxon>Rhodophyta</taxon>
        <taxon>Bangiophyceae</taxon>
        <taxon>Galdieriales</taxon>
        <taxon>Galdieriaceae</taxon>
        <taxon>Galdieria</taxon>
    </lineage>
</organism>
<evidence type="ECO:0000256" key="3">
    <source>
        <dbReference type="ARBA" id="ARBA00022692"/>
    </source>
</evidence>
<feature type="transmembrane region" description="Helical" evidence="6">
    <location>
        <begin position="169"/>
        <end position="187"/>
    </location>
</feature>
<dbReference type="Pfam" id="PF01569">
    <property type="entry name" value="PAP2"/>
    <property type="match status" value="1"/>
</dbReference>
<feature type="domain" description="Phosphatidic acid phosphatase type 2/haloperoxidase" evidence="7">
    <location>
        <begin position="95"/>
        <end position="246"/>
    </location>
</feature>
<dbReference type="InterPro" id="IPR043216">
    <property type="entry name" value="PAP-like"/>
</dbReference>
<dbReference type="GO" id="GO:0046839">
    <property type="term" value="P:phospholipid dephosphorylation"/>
    <property type="evidence" value="ECO:0007669"/>
    <property type="project" value="TreeGrafter"/>
</dbReference>
<dbReference type="SUPFAM" id="SSF48317">
    <property type="entry name" value="Acid phosphatase/Vanadium-dependent haloperoxidase"/>
    <property type="match status" value="1"/>
</dbReference>
<gene>
    <name evidence="8" type="ORF">GAYE_SCF37G5170</name>
</gene>
<evidence type="ECO:0000256" key="1">
    <source>
        <dbReference type="ARBA" id="ARBA00004141"/>
    </source>
</evidence>
<evidence type="ECO:0000313" key="8">
    <source>
        <dbReference type="EMBL" id="KAK4527248.1"/>
    </source>
</evidence>
<dbReference type="Proteomes" id="UP001300502">
    <property type="component" value="Unassembled WGS sequence"/>
</dbReference>
<proteinExistence type="inferred from homology"/>
<sequence>MSFASNFAKVDPLVLLVALILQGLTLILDRSQPRTRPFFLEDATVWYPKASSSTVPFWLIPVVGFAGFVPCFVLLEWITKKRSKVRSQVWIQCLRLISNYTAAFLFTTVFTQLGKLYVGYLRPDFAARCLGASTTIPPLEYNHTVILNNQQCTTTSLGSIANGRKSFPSGHASSATSLCFFFVLYLIDKSTKVTSPWVAQLLQVIALFPLAFGFYVGASRIVDNRHHPADVVAGSLLGIVFASIFFWKTKVAIDNEDRAEEYLATRMLMAQDEDAHEPIELAYY</sequence>